<proteinExistence type="predicted"/>
<dbReference type="Proteomes" id="UP001623348">
    <property type="component" value="Unassembled WGS sequence"/>
</dbReference>
<protein>
    <submittedName>
        <fullName evidence="1">Uncharacterized protein</fullName>
    </submittedName>
</protein>
<comment type="caution">
    <text evidence="1">The sequence shown here is derived from an EMBL/GenBank/DDBJ whole genome shotgun (WGS) entry which is preliminary data.</text>
</comment>
<dbReference type="EMBL" id="BAAFJT010000040">
    <property type="protein sequence ID" value="GAB0204228.1"/>
    <property type="molecule type" value="Genomic_DNA"/>
</dbReference>
<reference evidence="1 2" key="1">
    <citation type="submission" date="2024-06" db="EMBL/GenBank/DDBJ databases">
        <title>The draft genome of Grus japonensis, version 3.</title>
        <authorList>
            <person name="Nabeshima K."/>
            <person name="Suzuki S."/>
            <person name="Onuma M."/>
        </authorList>
    </citation>
    <scope>NUCLEOTIDE SEQUENCE [LARGE SCALE GENOMIC DNA]</scope>
    <source>
        <strain evidence="1 2">451A</strain>
    </source>
</reference>
<evidence type="ECO:0000313" key="2">
    <source>
        <dbReference type="Proteomes" id="UP001623348"/>
    </source>
</evidence>
<organism evidence="1 2">
    <name type="scientific">Grus japonensis</name>
    <name type="common">Japanese crane</name>
    <name type="synonym">Red-crowned crane</name>
    <dbReference type="NCBI Taxonomy" id="30415"/>
    <lineage>
        <taxon>Eukaryota</taxon>
        <taxon>Metazoa</taxon>
        <taxon>Chordata</taxon>
        <taxon>Craniata</taxon>
        <taxon>Vertebrata</taxon>
        <taxon>Euteleostomi</taxon>
        <taxon>Archelosauria</taxon>
        <taxon>Archosauria</taxon>
        <taxon>Dinosauria</taxon>
        <taxon>Saurischia</taxon>
        <taxon>Theropoda</taxon>
        <taxon>Coelurosauria</taxon>
        <taxon>Aves</taxon>
        <taxon>Neognathae</taxon>
        <taxon>Neoaves</taxon>
        <taxon>Gruiformes</taxon>
        <taxon>Gruidae</taxon>
        <taxon>Grus</taxon>
    </lineage>
</organism>
<keyword evidence="2" id="KW-1185">Reference proteome</keyword>
<accession>A0ABC9Y2G0</accession>
<sequence>MKFNKSKCRIFHLGWRNPGYTYKLGDERLENSPMDWGLLNMSQQRTLVAKRADSVLQCIKHSITSHSKEVIVPLWTALVQPRLECCVQFWVPQYKDIKLLECVQRRATKMVKDLEGKTYEEQLRSLGLFTLETRRLRGDLVTVYNFLKMGEWMGRC</sequence>
<dbReference type="AlphaFoldDB" id="A0ABC9Y2G0"/>
<gene>
    <name evidence="1" type="ORF">GRJ2_002888400</name>
</gene>
<dbReference type="PANTHER" id="PTHR33332">
    <property type="entry name" value="REVERSE TRANSCRIPTASE DOMAIN-CONTAINING PROTEIN"/>
    <property type="match status" value="1"/>
</dbReference>
<evidence type="ECO:0000313" key="1">
    <source>
        <dbReference type="EMBL" id="GAB0204228.1"/>
    </source>
</evidence>
<name>A0ABC9Y2G0_GRUJA</name>